<evidence type="ECO:0000256" key="3">
    <source>
        <dbReference type="SAM" id="Phobius"/>
    </source>
</evidence>
<feature type="compositionally biased region" description="Polar residues" evidence="2">
    <location>
        <begin position="277"/>
        <end position="290"/>
    </location>
</feature>
<feature type="transmembrane region" description="Helical" evidence="3">
    <location>
        <begin position="128"/>
        <end position="148"/>
    </location>
</feature>
<evidence type="ECO:0000313" key="5">
    <source>
        <dbReference type="Proteomes" id="UP000230750"/>
    </source>
</evidence>
<dbReference type="AlphaFoldDB" id="A0A2G8JKK8"/>
<dbReference type="Proteomes" id="UP000230750">
    <property type="component" value="Unassembled WGS sequence"/>
</dbReference>
<dbReference type="GO" id="GO:0004888">
    <property type="term" value="F:transmembrane signaling receptor activity"/>
    <property type="evidence" value="ECO:0007669"/>
    <property type="project" value="InterPro"/>
</dbReference>
<dbReference type="GO" id="GO:0016020">
    <property type="term" value="C:membrane"/>
    <property type="evidence" value="ECO:0007669"/>
    <property type="project" value="UniProtKB-SubCell"/>
</dbReference>
<dbReference type="EMBL" id="MRZV01001704">
    <property type="protein sequence ID" value="PIK36281.1"/>
    <property type="molecule type" value="Genomic_DNA"/>
</dbReference>
<dbReference type="STRING" id="307972.A0A2G8JKK8"/>
<evidence type="ECO:0000256" key="2">
    <source>
        <dbReference type="SAM" id="MobiDB-lite"/>
    </source>
</evidence>
<dbReference type="FunFam" id="1.20.58.390:FF:000100">
    <property type="entry name" value="Predicted protein"/>
    <property type="match status" value="1"/>
</dbReference>
<organism evidence="4 5">
    <name type="scientific">Stichopus japonicus</name>
    <name type="common">Sea cucumber</name>
    <dbReference type="NCBI Taxonomy" id="307972"/>
    <lineage>
        <taxon>Eukaryota</taxon>
        <taxon>Metazoa</taxon>
        <taxon>Echinodermata</taxon>
        <taxon>Eleutherozoa</taxon>
        <taxon>Echinozoa</taxon>
        <taxon>Holothuroidea</taxon>
        <taxon>Aspidochirotacea</taxon>
        <taxon>Aspidochirotida</taxon>
        <taxon>Stichopodidae</taxon>
        <taxon>Apostichopus</taxon>
    </lineage>
</organism>
<dbReference type="PANTHER" id="PTHR18945">
    <property type="entry name" value="NEUROTRANSMITTER GATED ION CHANNEL"/>
    <property type="match status" value="1"/>
</dbReference>
<dbReference type="SUPFAM" id="SSF90112">
    <property type="entry name" value="Neurotransmitter-gated ion-channel transmembrane pore"/>
    <property type="match status" value="1"/>
</dbReference>
<feature type="compositionally biased region" description="Polar residues" evidence="2">
    <location>
        <begin position="257"/>
        <end position="269"/>
    </location>
</feature>
<feature type="transmembrane region" description="Helical" evidence="3">
    <location>
        <begin position="96"/>
        <end position="116"/>
    </location>
</feature>
<dbReference type="InterPro" id="IPR036719">
    <property type="entry name" value="Neuro-gated_channel_TM_sf"/>
</dbReference>
<sequence length="317" mass="35940">MKATFKTAMQLHSFPYDHQKLTIKLMSDWPLDVVEFVKDMSIKDSIRIDTFTGHHEWTLHKHVLAHAVEEDRAKTGSHRQYPIYHISTHVQRQSMYYLWNIALVIFLILGLSFTSFSVEASAPADRLSVTVTLLLTAVAFKFVVSSNLPTISYLTLLDKYVLWSLVFQCLMVVQNAVAVVFYKHDMSDIFDYICMGGLGGFVLIGNAAFIIAGIVKNSSAKDKLDKLTRQYLDLCDDINQRWQTRQQRKRDRDIAKENQSQMPASEKPSQPNPSPTPATKKNQVAPTSDENGIEMKKMADPAIFTSETETSADMHMA</sequence>
<feature type="transmembrane region" description="Helical" evidence="3">
    <location>
        <begin position="189"/>
        <end position="215"/>
    </location>
</feature>
<dbReference type="InterPro" id="IPR038050">
    <property type="entry name" value="Neuro_actylchol_rec"/>
</dbReference>
<keyword evidence="3" id="KW-1133">Transmembrane helix</keyword>
<accession>A0A2G8JKK8</accession>
<comment type="subcellular location">
    <subcellularLocation>
        <location evidence="1">Membrane</location>
        <topology evidence="1">Multi-pass membrane protein</topology>
    </subcellularLocation>
</comment>
<feature type="transmembrane region" description="Helical" evidence="3">
    <location>
        <begin position="160"/>
        <end position="183"/>
    </location>
</feature>
<keyword evidence="4" id="KW-0675">Receptor</keyword>
<dbReference type="Gene3D" id="1.20.58.390">
    <property type="entry name" value="Neurotransmitter-gated ion-channel transmembrane domain"/>
    <property type="match status" value="1"/>
</dbReference>
<protein>
    <submittedName>
        <fullName evidence="4">Putative gamma-aminobutyric acid receptor subunit gamma-2 isoform X3</fullName>
    </submittedName>
</protein>
<dbReference type="Gene3D" id="2.70.170.10">
    <property type="entry name" value="Neurotransmitter-gated ion-channel ligand-binding domain"/>
    <property type="match status" value="1"/>
</dbReference>
<dbReference type="InterPro" id="IPR006201">
    <property type="entry name" value="Neur_channel"/>
</dbReference>
<evidence type="ECO:0000313" key="4">
    <source>
        <dbReference type="EMBL" id="PIK36281.1"/>
    </source>
</evidence>
<evidence type="ECO:0000256" key="1">
    <source>
        <dbReference type="ARBA" id="ARBA00004141"/>
    </source>
</evidence>
<feature type="region of interest" description="Disordered" evidence="2">
    <location>
        <begin position="243"/>
        <end position="317"/>
    </location>
</feature>
<dbReference type="InterPro" id="IPR036734">
    <property type="entry name" value="Neur_chan_lig-bd_sf"/>
</dbReference>
<dbReference type="GO" id="GO:0005230">
    <property type="term" value="F:extracellular ligand-gated monoatomic ion channel activity"/>
    <property type="evidence" value="ECO:0007669"/>
    <property type="project" value="InterPro"/>
</dbReference>
<keyword evidence="3" id="KW-0812">Transmembrane</keyword>
<reference evidence="4 5" key="1">
    <citation type="journal article" date="2017" name="PLoS Biol.">
        <title>The sea cucumber genome provides insights into morphological evolution and visceral regeneration.</title>
        <authorList>
            <person name="Zhang X."/>
            <person name="Sun L."/>
            <person name="Yuan J."/>
            <person name="Sun Y."/>
            <person name="Gao Y."/>
            <person name="Zhang L."/>
            <person name="Li S."/>
            <person name="Dai H."/>
            <person name="Hamel J.F."/>
            <person name="Liu C."/>
            <person name="Yu Y."/>
            <person name="Liu S."/>
            <person name="Lin W."/>
            <person name="Guo K."/>
            <person name="Jin S."/>
            <person name="Xu P."/>
            <person name="Storey K.B."/>
            <person name="Huan P."/>
            <person name="Zhang T."/>
            <person name="Zhou Y."/>
            <person name="Zhang J."/>
            <person name="Lin C."/>
            <person name="Li X."/>
            <person name="Xing L."/>
            <person name="Huo D."/>
            <person name="Sun M."/>
            <person name="Wang L."/>
            <person name="Mercier A."/>
            <person name="Li F."/>
            <person name="Yang H."/>
            <person name="Xiang J."/>
        </authorList>
    </citation>
    <scope>NUCLEOTIDE SEQUENCE [LARGE SCALE GENOMIC DNA]</scope>
    <source>
        <strain evidence="4">Shaxun</strain>
        <tissue evidence="4">Muscle</tissue>
    </source>
</reference>
<dbReference type="OrthoDB" id="5975154at2759"/>
<keyword evidence="3" id="KW-0472">Membrane</keyword>
<comment type="caution">
    <text evidence="4">The sequence shown here is derived from an EMBL/GenBank/DDBJ whole genome shotgun (WGS) entry which is preliminary data.</text>
</comment>
<gene>
    <name evidence="4" type="ORF">BSL78_26881</name>
</gene>
<name>A0A2G8JKK8_STIJA</name>
<keyword evidence="5" id="KW-1185">Reference proteome</keyword>
<proteinExistence type="predicted"/>